<feature type="region of interest" description="Disordered" evidence="1">
    <location>
        <begin position="1"/>
        <end position="94"/>
    </location>
</feature>
<protein>
    <submittedName>
        <fullName evidence="3">Uncharacterized protein</fullName>
    </submittedName>
</protein>
<feature type="region of interest" description="Disordered" evidence="1">
    <location>
        <begin position="405"/>
        <end position="428"/>
    </location>
</feature>
<dbReference type="Gene3D" id="1.20.58.80">
    <property type="entry name" value="Phosphotransferase system, lactose/cellobiose-type IIA subunit"/>
    <property type="match status" value="1"/>
</dbReference>
<proteinExistence type="predicted"/>
<feature type="region of interest" description="Disordered" evidence="1">
    <location>
        <begin position="202"/>
        <end position="295"/>
    </location>
</feature>
<feature type="compositionally biased region" description="Low complexity" evidence="1">
    <location>
        <begin position="110"/>
        <end position="122"/>
    </location>
</feature>
<feature type="compositionally biased region" description="Low complexity" evidence="1">
    <location>
        <begin position="405"/>
        <end position="414"/>
    </location>
</feature>
<keyword evidence="2" id="KW-0472">Membrane</keyword>
<keyword evidence="2" id="KW-0812">Transmembrane</keyword>
<evidence type="ECO:0000256" key="2">
    <source>
        <dbReference type="SAM" id="Phobius"/>
    </source>
</evidence>
<feature type="transmembrane region" description="Helical" evidence="2">
    <location>
        <begin position="506"/>
        <end position="528"/>
    </location>
</feature>
<evidence type="ECO:0000256" key="1">
    <source>
        <dbReference type="SAM" id="MobiDB-lite"/>
    </source>
</evidence>
<dbReference type="KEGG" id="adl:AURDEDRAFT_176126"/>
<organism evidence="3 4">
    <name type="scientific">Auricularia subglabra (strain TFB-10046 / SS5)</name>
    <name type="common">White-rot fungus</name>
    <name type="synonym">Auricularia delicata (strain TFB10046)</name>
    <dbReference type="NCBI Taxonomy" id="717982"/>
    <lineage>
        <taxon>Eukaryota</taxon>
        <taxon>Fungi</taxon>
        <taxon>Dikarya</taxon>
        <taxon>Basidiomycota</taxon>
        <taxon>Agaricomycotina</taxon>
        <taxon>Agaricomycetes</taxon>
        <taxon>Auriculariales</taxon>
        <taxon>Auriculariaceae</taxon>
        <taxon>Auricularia</taxon>
    </lineage>
</organism>
<evidence type="ECO:0000313" key="4">
    <source>
        <dbReference type="Proteomes" id="UP000006514"/>
    </source>
</evidence>
<feature type="transmembrane region" description="Helical" evidence="2">
    <location>
        <begin position="600"/>
        <end position="618"/>
    </location>
</feature>
<sequence>MPLPGSTAEPPLAAGAAPPAPPAPSGAGAIPPAAAADAAPAPTPPELLVAAPADAAPGAGAAPPAAPADAAPAPAPPDAGAAPPAAEADAAPAPLCSAPPELLVAAPADAAPGAGAAPPAAEADADPSCGAPPELLVRETYPYDGTKNLKDILVGASALRKLGGQHAADGDLENAFICYARAAAIVVQRVSTHELRPTLSDLSEKHQAQAKQASHETGGEAAKLRAEENADAVRRHQEQEREWRKAEEAQRRAQEPRKKDEETVAVRRRWADQEAARRAAEDAAGREEKDSKHWDLGQLQTSLASPRAFMVDFSPAQPSFASPSSGRGGSPIDLNGLSVDNGIGDTPGLLEFDIIDQHQDETRTRSSDRLSVRHAGADYDCAVVSRQDADDVAARELDVVHSHASSAAVQSSDVAQEEHDAHRPSPTNGLQAYFRTAIQVLSSLVPPNFNDNSEASVDGAPFTIPGLPTEAPIDGSPDPDVEAGLLQVLAAQHAAVFASVSRRFPPIVPCVTVVGGLVFALVASGMYLTDPAIARREKEYALIAVSFAMSILFASRRRLVPFPRYENIVAFVAVVIGELAALGAAALHLTDPLATRREKVYVLLAASVILFLSLFPLLRMTHN</sequence>
<feature type="region of interest" description="Disordered" evidence="1">
    <location>
        <begin position="110"/>
        <end position="133"/>
    </location>
</feature>
<dbReference type="AlphaFoldDB" id="J0LDR1"/>
<evidence type="ECO:0000313" key="3">
    <source>
        <dbReference type="EMBL" id="EJD34835.1"/>
    </source>
</evidence>
<keyword evidence="2" id="KW-1133">Transmembrane helix</keyword>
<dbReference type="Proteomes" id="UP000006514">
    <property type="component" value="Unassembled WGS sequence"/>
</dbReference>
<keyword evidence="4" id="KW-1185">Reference proteome</keyword>
<dbReference type="InParanoid" id="J0LDR1"/>
<reference evidence="4" key="1">
    <citation type="journal article" date="2012" name="Science">
        <title>The Paleozoic origin of enzymatic lignin decomposition reconstructed from 31 fungal genomes.</title>
        <authorList>
            <person name="Floudas D."/>
            <person name="Binder M."/>
            <person name="Riley R."/>
            <person name="Barry K."/>
            <person name="Blanchette R.A."/>
            <person name="Henrissat B."/>
            <person name="Martinez A.T."/>
            <person name="Otillar R."/>
            <person name="Spatafora J.W."/>
            <person name="Yadav J.S."/>
            <person name="Aerts A."/>
            <person name="Benoit I."/>
            <person name="Boyd A."/>
            <person name="Carlson A."/>
            <person name="Copeland A."/>
            <person name="Coutinho P.M."/>
            <person name="de Vries R.P."/>
            <person name="Ferreira P."/>
            <person name="Findley K."/>
            <person name="Foster B."/>
            <person name="Gaskell J."/>
            <person name="Glotzer D."/>
            <person name="Gorecki P."/>
            <person name="Heitman J."/>
            <person name="Hesse C."/>
            <person name="Hori C."/>
            <person name="Igarashi K."/>
            <person name="Jurgens J.A."/>
            <person name="Kallen N."/>
            <person name="Kersten P."/>
            <person name="Kohler A."/>
            <person name="Kuees U."/>
            <person name="Kumar T.K.A."/>
            <person name="Kuo A."/>
            <person name="LaButti K."/>
            <person name="Larrondo L.F."/>
            <person name="Lindquist E."/>
            <person name="Ling A."/>
            <person name="Lombard V."/>
            <person name="Lucas S."/>
            <person name="Lundell T."/>
            <person name="Martin R."/>
            <person name="McLaughlin D.J."/>
            <person name="Morgenstern I."/>
            <person name="Morin E."/>
            <person name="Murat C."/>
            <person name="Nagy L.G."/>
            <person name="Nolan M."/>
            <person name="Ohm R.A."/>
            <person name="Patyshakuliyeva A."/>
            <person name="Rokas A."/>
            <person name="Ruiz-Duenas F.J."/>
            <person name="Sabat G."/>
            <person name="Salamov A."/>
            <person name="Samejima M."/>
            <person name="Schmutz J."/>
            <person name="Slot J.C."/>
            <person name="St John F."/>
            <person name="Stenlid J."/>
            <person name="Sun H."/>
            <person name="Sun S."/>
            <person name="Syed K."/>
            <person name="Tsang A."/>
            <person name="Wiebenga A."/>
            <person name="Young D."/>
            <person name="Pisabarro A."/>
            <person name="Eastwood D.C."/>
            <person name="Martin F."/>
            <person name="Cullen D."/>
            <person name="Grigoriev I.V."/>
            <person name="Hibbett D.S."/>
        </authorList>
    </citation>
    <scope>NUCLEOTIDE SEQUENCE [LARGE SCALE GENOMIC DNA]</scope>
    <source>
        <strain evidence="4">TFB10046</strain>
    </source>
</reference>
<feature type="compositionally biased region" description="Low complexity" evidence="1">
    <location>
        <begin position="25"/>
        <end position="94"/>
    </location>
</feature>
<gene>
    <name evidence="3" type="ORF">AURDEDRAFT_176126</name>
</gene>
<accession>J0LDR1</accession>
<dbReference type="EMBL" id="JH687918">
    <property type="protein sequence ID" value="EJD34835.1"/>
    <property type="molecule type" value="Genomic_DNA"/>
</dbReference>
<feature type="transmembrane region" description="Helical" evidence="2">
    <location>
        <begin position="568"/>
        <end position="588"/>
    </location>
</feature>
<name>J0LDR1_AURST</name>
<feature type="compositionally biased region" description="Low complexity" evidence="1">
    <location>
        <begin position="8"/>
        <end position="17"/>
    </location>
</feature>